<dbReference type="GO" id="GO:1902531">
    <property type="term" value="P:regulation of intracellular signal transduction"/>
    <property type="evidence" value="ECO:0007669"/>
    <property type="project" value="UniProtKB-ARBA"/>
</dbReference>
<evidence type="ECO:0000256" key="2">
    <source>
        <dbReference type="ARBA" id="ARBA00004906"/>
    </source>
</evidence>
<dbReference type="Proteomes" id="UP000241769">
    <property type="component" value="Unassembled WGS sequence"/>
</dbReference>
<evidence type="ECO:0000256" key="6">
    <source>
        <dbReference type="ARBA" id="ARBA00022618"/>
    </source>
</evidence>
<evidence type="ECO:0000256" key="1">
    <source>
        <dbReference type="ARBA" id="ARBA00004496"/>
    </source>
</evidence>
<evidence type="ECO:0000256" key="7">
    <source>
        <dbReference type="ARBA" id="ARBA00022786"/>
    </source>
</evidence>
<dbReference type="FunFam" id="1.20.1310.10:FF:000011">
    <property type="entry name" value="Cullin 1"/>
    <property type="match status" value="1"/>
</dbReference>
<dbReference type="UniPathway" id="UPA00143"/>
<dbReference type="FunFam" id="1.20.1310.10:FF:000029">
    <property type="entry name" value="Cullin homolog 1"/>
    <property type="match status" value="1"/>
</dbReference>
<dbReference type="GO" id="GO:0005737">
    <property type="term" value="C:cytoplasm"/>
    <property type="evidence" value="ECO:0007669"/>
    <property type="project" value="UniProtKB-SubCell"/>
</dbReference>
<dbReference type="InterPro" id="IPR019559">
    <property type="entry name" value="Cullin_neddylation_domain"/>
</dbReference>
<dbReference type="GO" id="GO:0019005">
    <property type="term" value="C:SCF ubiquitin ligase complex"/>
    <property type="evidence" value="ECO:0007669"/>
    <property type="project" value="UniProtKB-ARBA"/>
</dbReference>
<evidence type="ECO:0000256" key="4">
    <source>
        <dbReference type="ARBA" id="ARBA00022490"/>
    </source>
</evidence>
<dbReference type="Gene3D" id="1.20.1310.10">
    <property type="entry name" value="Cullin Repeats"/>
    <property type="match status" value="4"/>
</dbReference>
<evidence type="ECO:0000259" key="13">
    <source>
        <dbReference type="PROSITE" id="PS50069"/>
    </source>
</evidence>
<dbReference type="SUPFAM" id="SSF75632">
    <property type="entry name" value="Cullin homology domain"/>
    <property type="match status" value="1"/>
</dbReference>
<dbReference type="InterPro" id="IPR016159">
    <property type="entry name" value="Cullin_repeat-like_dom_sf"/>
</dbReference>
<dbReference type="InterPro" id="IPR016158">
    <property type="entry name" value="Cullin_homology"/>
</dbReference>
<gene>
    <name evidence="14" type="ORF">PROFUN_04812</name>
</gene>
<dbReference type="SMART" id="SM00884">
    <property type="entry name" value="Cullin_Nedd8"/>
    <property type="match status" value="1"/>
</dbReference>
<dbReference type="PROSITE" id="PS50069">
    <property type="entry name" value="CULLIN_2"/>
    <property type="match status" value="1"/>
</dbReference>
<evidence type="ECO:0000256" key="10">
    <source>
        <dbReference type="ARBA" id="ARBA00069612"/>
    </source>
</evidence>
<dbReference type="PROSITE" id="PS01256">
    <property type="entry name" value="CULLIN_1"/>
    <property type="match status" value="1"/>
</dbReference>
<dbReference type="GO" id="GO:0006511">
    <property type="term" value="P:ubiquitin-dependent protein catabolic process"/>
    <property type="evidence" value="ECO:0007669"/>
    <property type="project" value="InterPro"/>
</dbReference>
<dbReference type="FunCoup" id="A0A2P6NSZ7">
    <property type="interactions" value="433"/>
</dbReference>
<comment type="subcellular location">
    <subcellularLocation>
        <location evidence="1">Cytoplasm</location>
    </subcellularLocation>
</comment>
<sequence>MSGQQQKRVTLDEVWPPLEAGVYHLVTNLNQGLSAKKWMDLYTSVYNYCTTSRPANTSATSGRPNNNNKTAQTGANFVGQELYTRLKDFLSNYMKALLKVAETKVDEGLLHYYHVEWTRYVTAMKYVSNIFQYLNRHWIKRESDDGKAVFDVRTLSLVIWRENLFSHLKTRLTQALLVLIEKERNGEQIDTNLVDGVVEAYVSLGLNKEKPKETILDVYKKEFEDPFFAATEQYYSMESANFINVNTVADYMKKVEARLEEELNRVRQYLHSSSEQELIAKCDKVLIEKHQNTLWDEFQKLLEDDKVEDLTRMYNLLSRTAKGLDPLRNILEKHVQTIGSQTVEAAASAAINDPKLYVDSLLKVYKKYNDLVSTAFRSDNGFVASLDKACRRFINDNAVCKAAKSASKSPELLARYTDLLLKKSAKNPEEQEMEQLLTDVMVVFKYIEDKDVFQTFYSKMLAKRLIHATSASEDLEGVMIGKLKSTCGYEYTSKLQRMFTDMSLSRDLLDRFKTTIEEKQTNLGVDFSILVLATGSWPLQPPSTNFTVPKELQTCEQLFLKFYSAQHNGRKLNWLHQLSKGEMKTSYLTSNKAGYTLQASTYQMGVLLQFNQEESMTAEHIGITTQLTDSALRTTLLSLVKAKVLNVEPEEEEIEKHHKFTLNLEYKNKRAKVNINVPVPQQVKEENDSTHKTVEEDRKWAIQAAAVRIMKMRKRLNHANLISEVVVQLQARFKPSITLIKKCIDILIEKEYLERVEGQKDMYSYMA</sequence>
<dbReference type="GO" id="GO:0016567">
    <property type="term" value="P:protein ubiquitination"/>
    <property type="evidence" value="ECO:0007669"/>
    <property type="project" value="UniProtKB-UniPathway"/>
</dbReference>
<comment type="caution">
    <text evidence="14">The sequence shown here is derived from an EMBL/GenBank/DDBJ whole genome shotgun (WGS) entry which is preliminary data.</text>
</comment>
<reference evidence="14 15" key="1">
    <citation type="journal article" date="2018" name="Genome Biol. Evol.">
        <title>Multiple Roots of Fruiting Body Formation in Amoebozoa.</title>
        <authorList>
            <person name="Hillmann F."/>
            <person name="Forbes G."/>
            <person name="Novohradska S."/>
            <person name="Ferling I."/>
            <person name="Riege K."/>
            <person name="Groth M."/>
            <person name="Westermann M."/>
            <person name="Marz M."/>
            <person name="Spaller T."/>
            <person name="Winckler T."/>
            <person name="Schaap P."/>
            <person name="Glockner G."/>
        </authorList>
    </citation>
    <scope>NUCLEOTIDE SEQUENCE [LARGE SCALE GENOMIC DNA]</scope>
    <source>
        <strain evidence="14 15">Jena</strain>
    </source>
</reference>
<keyword evidence="8" id="KW-0832">Ubl conjugation</keyword>
<comment type="similarity">
    <text evidence="3 11 12">Belongs to the cullin family.</text>
</comment>
<comment type="pathway">
    <text evidence="2">Protein modification; protein ubiquitination.</text>
</comment>
<accession>A0A2P6NSZ7</accession>
<evidence type="ECO:0000256" key="11">
    <source>
        <dbReference type="PROSITE-ProRule" id="PRU00330"/>
    </source>
</evidence>
<dbReference type="InterPro" id="IPR036390">
    <property type="entry name" value="WH_DNA-bd_sf"/>
</dbReference>
<dbReference type="GO" id="GO:0051301">
    <property type="term" value="P:cell division"/>
    <property type="evidence" value="ECO:0007669"/>
    <property type="project" value="UniProtKB-KW"/>
</dbReference>
<evidence type="ECO:0000256" key="3">
    <source>
        <dbReference type="ARBA" id="ARBA00006019"/>
    </source>
</evidence>
<evidence type="ECO:0000313" key="14">
    <source>
        <dbReference type="EMBL" id="PRP87076.1"/>
    </source>
</evidence>
<protein>
    <recommendedName>
        <fullName evidence="10">Cullin-1</fullName>
    </recommendedName>
</protein>
<dbReference type="Pfam" id="PF00888">
    <property type="entry name" value="Cullin"/>
    <property type="match status" value="1"/>
</dbReference>
<keyword evidence="5" id="KW-1017">Isopeptide bond</keyword>
<dbReference type="FunFam" id="3.30.230.130:FF:000003">
    <property type="entry name" value="Cullin 2"/>
    <property type="match status" value="1"/>
</dbReference>
<dbReference type="Pfam" id="PF10557">
    <property type="entry name" value="Cullin_Nedd8"/>
    <property type="match status" value="1"/>
</dbReference>
<dbReference type="Gene3D" id="3.30.230.130">
    <property type="entry name" value="Cullin, Chain C, Domain 2"/>
    <property type="match status" value="1"/>
</dbReference>
<evidence type="ECO:0000256" key="8">
    <source>
        <dbReference type="ARBA" id="ARBA00022843"/>
    </source>
</evidence>
<dbReference type="FunFam" id="1.20.1310.10:FF:000007">
    <property type="entry name" value="Cullin 1"/>
    <property type="match status" value="1"/>
</dbReference>
<dbReference type="GO" id="GO:0031625">
    <property type="term" value="F:ubiquitin protein ligase binding"/>
    <property type="evidence" value="ECO:0007669"/>
    <property type="project" value="InterPro"/>
</dbReference>
<dbReference type="PANTHER" id="PTHR11932">
    <property type="entry name" value="CULLIN"/>
    <property type="match status" value="1"/>
</dbReference>
<feature type="domain" description="Cullin family profile" evidence="13">
    <location>
        <begin position="408"/>
        <end position="640"/>
    </location>
</feature>
<organism evidence="14 15">
    <name type="scientific">Planoprotostelium fungivorum</name>
    <dbReference type="NCBI Taxonomy" id="1890364"/>
    <lineage>
        <taxon>Eukaryota</taxon>
        <taxon>Amoebozoa</taxon>
        <taxon>Evosea</taxon>
        <taxon>Variosea</taxon>
        <taxon>Cavosteliida</taxon>
        <taxon>Cavosteliaceae</taxon>
        <taxon>Planoprotostelium</taxon>
    </lineage>
</organism>
<dbReference type="InterPro" id="IPR001373">
    <property type="entry name" value="Cullin_N"/>
</dbReference>
<dbReference type="InParanoid" id="A0A2P6NSZ7"/>
<dbReference type="FunFam" id="1.20.1310.10:FF:000026">
    <property type="entry name" value="Cullin 1"/>
    <property type="match status" value="1"/>
</dbReference>
<dbReference type="Pfam" id="PF26557">
    <property type="entry name" value="Cullin_AB"/>
    <property type="match status" value="1"/>
</dbReference>
<keyword evidence="7" id="KW-0833">Ubl conjugation pathway</keyword>
<dbReference type="EMBL" id="MDYQ01000023">
    <property type="protein sequence ID" value="PRP87076.1"/>
    <property type="molecule type" value="Genomic_DNA"/>
</dbReference>
<evidence type="ECO:0000313" key="15">
    <source>
        <dbReference type="Proteomes" id="UP000241769"/>
    </source>
</evidence>
<keyword evidence="6" id="KW-0132">Cell division</keyword>
<keyword evidence="15" id="KW-1185">Reference proteome</keyword>
<name>A0A2P6NSZ7_9EUKA</name>
<dbReference type="InterPro" id="IPR016157">
    <property type="entry name" value="Cullin_CS"/>
</dbReference>
<evidence type="ECO:0000256" key="9">
    <source>
        <dbReference type="ARBA" id="ARBA00023306"/>
    </source>
</evidence>
<dbReference type="SUPFAM" id="SSF74788">
    <property type="entry name" value="Cullin repeat-like"/>
    <property type="match status" value="1"/>
</dbReference>
<dbReference type="SMART" id="SM00182">
    <property type="entry name" value="CULLIN"/>
    <property type="match status" value="1"/>
</dbReference>
<dbReference type="InterPro" id="IPR036317">
    <property type="entry name" value="Cullin_homology_sf"/>
</dbReference>
<dbReference type="InterPro" id="IPR059120">
    <property type="entry name" value="Cullin-like_AB"/>
</dbReference>
<evidence type="ECO:0000256" key="5">
    <source>
        <dbReference type="ARBA" id="ARBA00022499"/>
    </source>
</evidence>
<keyword evidence="9" id="KW-0131">Cell cycle</keyword>
<keyword evidence="4" id="KW-0963">Cytoplasm</keyword>
<evidence type="ECO:0000256" key="12">
    <source>
        <dbReference type="RuleBase" id="RU003829"/>
    </source>
</evidence>
<dbReference type="OrthoDB" id="27073at2759"/>
<proteinExistence type="inferred from homology"/>
<dbReference type="STRING" id="1890364.A0A2P6NSZ7"/>
<dbReference type="FunFam" id="1.10.10.10:FF:000014">
    <property type="entry name" value="Cullin 1"/>
    <property type="match status" value="1"/>
</dbReference>
<dbReference type="AlphaFoldDB" id="A0A2P6NSZ7"/>
<dbReference type="Gene3D" id="1.10.10.10">
    <property type="entry name" value="Winged helix-like DNA-binding domain superfamily/Winged helix DNA-binding domain"/>
    <property type="match status" value="1"/>
</dbReference>
<dbReference type="InterPro" id="IPR045093">
    <property type="entry name" value="Cullin"/>
</dbReference>
<dbReference type="InterPro" id="IPR036388">
    <property type="entry name" value="WH-like_DNA-bd_sf"/>
</dbReference>
<dbReference type="SUPFAM" id="SSF46785">
    <property type="entry name" value="Winged helix' DNA-binding domain"/>
    <property type="match status" value="1"/>
</dbReference>